<evidence type="ECO:0000313" key="2">
    <source>
        <dbReference type="EMBL" id="MFB9887235.1"/>
    </source>
</evidence>
<evidence type="ECO:0000313" key="3">
    <source>
        <dbReference type="Proteomes" id="UP001589628"/>
    </source>
</evidence>
<accession>A0ABV5ZEF9</accession>
<evidence type="ECO:0000259" key="1">
    <source>
        <dbReference type="Pfam" id="PF04168"/>
    </source>
</evidence>
<organism evidence="2 3">
    <name type="scientific">Balneatrix alpica</name>
    <dbReference type="NCBI Taxonomy" id="75684"/>
    <lineage>
        <taxon>Bacteria</taxon>
        <taxon>Pseudomonadati</taxon>
        <taxon>Pseudomonadota</taxon>
        <taxon>Gammaproteobacteria</taxon>
        <taxon>Oceanospirillales</taxon>
        <taxon>Balneatrichaceae</taxon>
        <taxon>Balneatrix</taxon>
    </lineage>
</organism>
<dbReference type="Proteomes" id="UP001589628">
    <property type="component" value="Unassembled WGS sequence"/>
</dbReference>
<dbReference type="InterPro" id="IPR051680">
    <property type="entry name" value="ATP-dep_Glu-Cys_Ligase-2"/>
</dbReference>
<keyword evidence="3" id="KW-1185">Reference proteome</keyword>
<sequence length="317" mass="36550">MLSTVAERIYWSARYLERVENTARLVSVYDNLLFDLPRDINISWFNLVTINSGEDLFNERYKVRDERNVVKFTLADDTNPSSMLSSLKMIRENIRTTRDVVPQDTWELINELDLYANNNINYGINRSQRHVYLDEVIKGCQQINGLLSGEMSRDAAWQFVMLGRNLERADMTTRILDAGASILMQPNEGNSTNLAQVIWGNVLRSLSGYLNYRRAVRTSVRGNQVAHYLLEDPHFPRTLQFCTEMMRQATLKLPHGEEVLPELKKLAASRYAVDEQLDFGADFHDYLNDLQLQLADLHSCITRTWFNFDSRNGGGKA</sequence>
<dbReference type="Pfam" id="PF04168">
    <property type="entry name" value="Alpha-E"/>
    <property type="match status" value="1"/>
</dbReference>
<dbReference type="RefSeq" id="WP_027314175.1">
    <property type="nucleotide sequence ID" value="NZ_JAUESS010000004.1"/>
</dbReference>
<protein>
    <submittedName>
        <fullName evidence="2">Alpha-E domain-containing protein</fullName>
    </submittedName>
</protein>
<feature type="domain" description="DUF403" evidence="1">
    <location>
        <begin position="1"/>
        <end position="306"/>
    </location>
</feature>
<dbReference type="EMBL" id="JBHLZN010000004">
    <property type="protein sequence ID" value="MFB9887235.1"/>
    <property type="molecule type" value="Genomic_DNA"/>
</dbReference>
<reference evidence="2 3" key="1">
    <citation type="submission" date="2024-09" db="EMBL/GenBank/DDBJ databases">
        <authorList>
            <person name="Sun Q."/>
            <person name="Mori K."/>
        </authorList>
    </citation>
    <scope>NUCLEOTIDE SEQUENCE [LARGE SCALE GENOMIC DNA]</scope>
    <source>
        <strain evidence="2 3">ATCC 51285</strain>
    </source>
</reference>
<proteinExistence type="predicted"/>
<dbReference type="PANTHER" id="PTHR34595:SF7">
    <property type="entry name" value="SLL1039 PROTEIN"/>
    <property type="match status" value="1"/>
</dbReference>
<gene>
    <name evidence="2" type="ORF">ACFFLH_12520</name>
</gene>
<name>A0ABV5ZEF9_9GAMM</name>
<comment type="caution">
    <text evidence="2">The sequence shown here is derived from an EMBL/GenBank/DDBJ whole genome shotgun (WGS) entry which is preliminary data.</text>
</comment>
<dbReference type="PANTHER" id="PTHR34595">
    <property type="entry name" value="BLR5612 PROTEIN"/>
    <property type="match status" value="1"/>
</dbReference>
<dbReference type="InterPro" id="IPR007296">
    <property type="entry name" value="DUF403"/>
</dbReference>